<organism evidence="8 9">
    <name type="scientific">Oceanidesulfovibrio indonesiensis</name>
    <dbReference type="NCBI Taxonomy" id="54767"/>
    <lineage>
        <taxon>Bacteria</taxon>
        <taxon>Pseudomonadati</taxon>
        <taxon>Thermodesulfobacteriota</taxon>
        <taxon>Desulfovibrionia</taxon>
        <taxon>Desulfovibrionales</taxon>
        <taxon>Desulfovibrionaceae</taxon>
        <taxon>Oceanidesulfovibrio</taxon>
    </lineage>
</organism>
<protein>
    <submittedName>
        <fullName evidence="8">Peptidoglycan endopeptidase</fullName>
    </submittedName>
</protein>
<feature type="domain" description="NlpC/P60" evidence="7">
    <location>
        <begin position="51"/>
        <end position="173"/>
    </location>
</feature>
<evidence type="ECO:0000313" key="9">
    <source>
        <dbReference type="Proteomes" id="UP000448292"/>
    </source>
</evidence>
<feature type="signal peptide" evidence="6">
    <location>
        <begin position="1"/>
        <end position="23"/>
    </location>
</feature>
<evidence type="ECO:0000256" key="3">
    <source>
        <dbReference type="ARBA" id="ARBA00022801"/>
    </source>
</evidence>
<dbReference type="EMBL" id="QMIE01000004">
    <property type="protein sequence ID" value="TVM18482.1"/>
    <property type="molecule type" value="Genomic_DNA"/>
</dbReference>
<evidence type="ECO:0000256" key="6">
    <source>
        <dbReference type="SAM" id="SignalP"/>
    </source>
</evidence>
<dbReference type="InterPro" id="IPR038765">
    <property type="entry name" value="Papain-like_cys_pep_sf"/>
</dbReference>
<evidence type="ECO:0000313" key="8">
    <source>
        <dbReference type="EMBL" id="TVM18482.1"/>
    </source>
</evidence>
<comment type="similarity">
    <text evidence="1">Belongs to the peptidase C40 family.</text>
</comment>
<dbReference type="InterPro" id="IPR000064">
    <property type="entry name" value="NLP_P60_dom"/>
</dbReference>
<keyword evidence="3" id="KW-0378">Hydrolase</keyword>
<dbReference type="OrthoDB" id="9807055at2"/>
<dbReference type="PANTHER" id="PTHR47053">
    <property type="entry name" value="MUREIN DD-ENDOPEPTIDASE MEPH-RELATED"/>
    <property type="match status" value="1"/>
</dbReference>
<accession>A0A7M3MGM9</accession>
<name>A0A7M3MGM9_9BACT</name>
<dbReference type="GO" id="GO:0008234">
    <property type="term" value="F:cysteine-type peptidase activity"/>
    <property type="evidence" value="ECO:0007669"/>
    <property type="project" value="UniProtKB-KW"/>
</dbReference>
<evidence type="ECO:0000259" key="7">
    <source>
        <dbReference type="PROSITE" id="PS51935"/>
    </source>
</evidence>
<evidence type="ECO:0000256" key="1">
    <source>
        <dbReference type="ARBA" id="ARBA00007074"/>
    </source>
</evidence>
<feature type="region of interest" description="Disordered" evidence="5">
    <location>
        <begin position="23"/>
        <end position="42"/>
    </location>
</feature>
<dbReference type="AlphaFoldDB" id="A0A7M3MGM9"/>
<dbReference type="SUPFAM" id="SSF54001">
    <property type="entry name" value="Cysteine proteinases"/>
    <property type="match status" value="1"/>
</dbReference>
<evidence type="ECO:0000256" key="4">
    <source>
        <dbReference type="ARBA" id="ARBA00022807"/>
    </source>
</evidence>
<keyword evidence="4" id="KW-0788">Thiol protease</keyword>
<keyword evidence="6" id="KW-0732">Signal</keyword>
<dbReference type="GO" id="GO:0006508">
    <property type="term" value="P:proteolysis"/>
    <property type="evidence" value="ECO:0007669"/>
    <property type="project" value="UniProtKB-KW"/>
</dbReference>
<evidence type="ECO:0000256" key="2">
    <source>
        <dbReference type="ARBA" id="ARBA00022670"/>
    </source>
</evidence>
<dbReference type="Pfam" id="PF00877">
    <property type="entry name" value="NLPC_P60"/>
    <property type="match status" value="1"/>
</dbReference>
<evidence type="ECO:0000256" key="5">
    <source>
        <dbReference type="SAM" id="MobiDB-lite"/>
    </source>
</evidence>
<proteinExistence type="inferred from homology"/>
<dbReference type="PANTHER" id="PTHR47053:SF1">
    <property type="entry name" value="MUREIN DD-ENDOPEPTIDASE MEPH-RELATED"/>
    <property type="match status" value="1"/>
</dbReference>
<sequence length="193" mass="21022">MPLRLLVLAAILLLAASCSTKQPAPTARACSPSGPAVATESQAAPHLHPGSVLKEHILDAAQPFIGTRYRYGGTTPKGFDCSGFTRFVFGQFGLELPHGSRNQVLLGAPVKKDDLRPGDLVFFDIRGRGRVSHVGIYLGESRMIHASIQKGVVIDSLQDPYYKRRYYAARRIPQLATELLAMLSPRPEGSKKN</sequence>
<dbReference type="PROSITE" id="PS51257">
    <property type="entry name" value="PROKAR_LIPOPROTEIN"/>
    <property type="match status" value="1"/>
</dbReference>
<keyword evidence="9" id="KW-1185">Reference proteome</keyword>
<gene>
    <name evidence="8" type="ORF">DPQ33_05800</name>
</gene>
<reference evidence="8 9" key="1">
    <citation type="submission" date="2018-06" db="EMBL/GenBank/DDBJ databases">
        <title>Complete genome of Desulfovibrio indonesiensis P37SLT.</title>
        <authorList>
            <person name="Crispim J.S."/>
            <person name="Vidigal P.M.P."/>
            <person name="Silva L.C.F."/>
            <person name="Laguardia C.N."/>
            <person name="Araujo L.C."/>
            <person name="Dias R.S."/>
            <person name="Sousa M.P."/>
            <person name="Paula S.O."/>
            <person name="Silva C."/>
        </authorList>
    </citation>
    <scope>NUCLEOTIDE SEQUENCE [LARGE SCALE GENOMIC DNA]</scope>
    <source>
        <strain evidence="8 9">P37SLT</strain>
    </source>
</reference>
<dbReference type="Gene3D" id="3.90.1720.10">
    <property type="entry name" value="endopeptidase domain like (from Nostoc punctiforme)"/>
    <property type="match status" value="1"/>
</dbReference>
<dbReference type="PROSITE" id="PS51935">
    <property type="entry name" value="NLPC_P60"/>
    <property type="match status" value="1"/>
</dbReference>
<dbReference type="Proteomes" id="UP000448292">
    <property type="component" value="Unassembled WGS sequence"/>
</dbReference>
<comment type="caution">
    <text evidence="8">The sequence shown here is derived from an EMBL/GenBank/DDBJ whole genome shotgun (WGS) entry which is preliminary data.</text>
</comment>
<keyword evidence="2" id="KW-0645">Protease</keyword>
<feature type="chain" id="PRO_5029563867" evidence="6">
    <location>
        <begin position="24"/>
        <end position="193"/>
    </location>
</feature>
<dbReference type="InterPro" id="IPR051202">
    <property type="entry name" value="Peptidase_C40"/>
</dbReference>